<dbReference type="InterPro" id="IPR005148">
    <property type="entry name" value="Arg-tRNA-synth_N"/>
</dbReference>
<dbReference type="Gene3D" id="1.10.730.10">
    <property type="entry name" value="Isoleucyl-tRNA Synthetase, Domain 1"/>
    <property type="match status" value="1"/>
</dbReference>
<dbReference type="SUPFAM" id="SSF47323">
    <property type="entry name" value="Anticodon-binding domain of a subclass of class I aminoacyl-tRNA synthetases"/>
    <property type="match status" value="1"/>
</dbReference>
<dbReference type="NCBIfam" id="TIGR00456">
    <property type="entry name" value="argS"/>
    <property type="match status" value="1"/>
</dbReference>
<dbReference type="Gene3D" id="3.30.1360.70">
    <property type="entry name" value="Arginyl tRNA synthetase N-terminal domain"/>
    <property type="match status" value="1"/>
</dbReference>
<dbReference type="PANTHER" id="PTHR11956:SF5">
    <property type="entry name" value="ARGININE--TRNA LIGASE, CYTOPLASMIC"/>
    <property type="match status" value="1"/>
</dbReference>
<dbReference type="EMBL" id="JAGKSP010000014">
    <property type="protein sequence ID" value="MBP3965957.1"/>
    <property type="molecule type" value="Genomic_DNA"/>
</dbReference>
<feature type="domain" description="DALR anticodon binding" evidence="10">
    <location>
        <begin position="457"/>
        <end position="584"/>
    </location>
</feature>
<reference evidence="12 13" key="1">
    <citation type="submission" date="2021-04" db="EMBL/GenBank/DDBJ databases">
        <title>Paenibacillus sp. DLE-14 whole genome sequence.</title>
        <authorList>
            <person name="Ham Y.J."/>
        </authorList>
    </citation>
    <scope>NUCLEOTIDE SEQUENCE [LARGE SCALE GENOMIC DNA]</scope>
    <source>
        <strain evidence="12 13">DLE-14</strain>
    </source>
</reference>
<dbReference type="CDD" id="cd00671">
    <property type="entry name" value="ArgRS_core"/>
    <property type="match status" value="1"/>
</dbReference>
<dbReference type="GO" id="GO:0004814">
    <property type="term" value="F:arginine-tRNA ligase activity"/>
    <property type="evidence" value="ECO:0007669"/>
    <property type="project" value="UniProtKB-EC"/>
</dbReference>
<comment type="subunit">
    <text evidence="8">Monomer.</text>
</comment>
<dbReference type="SMART" id="SM00836">
    <property type="entry name" value="DALR_1"/>
    <property type="match status" value="1"/>
</dbReference>
<keyword evidence="8" id="KW-0963">Cytoplasm</keyword>
<feature type="short sequence motif" description="'HIGH' region" evidence="8">
    <location>
        <begin position="129"/>
        <end position="139"/>
    </location>
</feature>
<evidence type="ECO:0000256" key="1">
    <source>
        <dbReference type="ARBA" id="ARBA00005594"/>
    </source>
</evidence>
<accession>A0ABS5CJ92</accession>
<comment type="subcellular location">
    <subcellularLocation>
        <location evidence="8">Cytoplasm</location>
    </subcellularLocation>
</comment>
<evidence type="ECO:0000259" key="10">
    <source>
        <dbReference type="SMART" id="SM00836"/>
    </source>
</evidence>
<keyword evidence="4 8" id="KW-0067">ATP-binding</keyword>
<evidence type="ECO:0000256" key="6">
    <source>
        <dbReference type="ARBA" id="ARBA00023146"/>
    </source>
</evidence>
<evidence type="ECO:0000256" key="8">
    <source>
        <dbReference type="HAMAP-Rule" id="MF_00123"/>
    </source>
</evidence>
<dbReference type="InterPro" id="IPR036695">
    <property type="entry name" value="Arg-tRNA-synth_N_sf"/>
</dbReference>
<gene>
    <name evidence="8 12" type="primary">argS</name>
    <name evidence="12" type="ORF">I8J30_24945</name>
</gene>
<evidence type="ECO:0000313" key="12">
    <source>
        <dbReference type="EMBL" id="MBP3965957.1"/>
    </source>
</evidence>
<name>A0ABS5CJ92_9BACL</name>
<dbReference type="SMART" id="SM01016">
    <property type="entry name" value="Arg_tRNA_synt_N"/>
    <property type="match status" value="1"/>
</dbReference>
<dbReference type="Pfam" id="PF03485">
    <property type="entry name" value="Arg_tRNA_synt_N"/>
    <property type="match status" value="1"/>
</dbReference>
<sequence>MNMMNLLLQWAASQLQPHVPSLTYEDIVALLELPPNPELGDVAFPCFALSRELKRAPAAIAAELAERIGAGADSGTSPTIRAEAKGPYLNLFLVREEWAPRLLAPLLLADFGQSQAGTGQRVIMDMSSPNIAKPFGVGHLRSTMIGNALAQMYRSSGYEVVTVNHIGDWGTQFGKLMEAYMRWGDEAKLKEEPIRESLRLYVRFHEEAEKDPTLEDKARHWFWKLENGDEEAHRLWRYFVSFSMEEFDRVYTRLGVRFDYTLGESFYNDKMAAVVSRLQDLQLLEESNGAQVVRLEEEGLPPCLILKSDGTTIYPTRDLATALYRKNEMGGDLLLYVVGAEQKLHFQQVFAVLKRMGEEVADQCRHLAFGLMKFEGRKMSTRRGQVIFLDEVLDEAVSKAAAIIAEKNPDLEDARDTAEAVGIGAIVFGDLLHHRMLEVDFSLDEALRFEGETGPYVQYTAARAFKLLAKGKLTLAETETRSLSGAVSGSDLGRYLSGTAAWECMKLLAAYPEAIAGALRQNEPAVVARFLLDAAKRFNRFYHQERILTENPADTEAKLLLTAAVAGVLRSGLALLGLRTPEQI</sequence>
<dbReference type="Pfam" id="PF05746">
    <property type="entry name" value="DALR_1"/>
    <property type="match status" value="1"/>
</dbReference>
<feature type="domain" description="Arginyl tRNA synthetase N-terminal" evidence="11">
    <location>
        <begin position="9"/>
        <end position="93"/>
    </location>
</feature>
<dbReference type="Proteomes" id="UP000673394">
    <property type="component" value="Unassembled WGS sequence"/>
</dbReference>
<dbReference type="SUPFAM" id="SSF55190">
    <property type="entry name" value="Arginyl-tRNA synthetase (ArgRS), N-terminal 'additional' domain"/>
    <property type="match status" value="1"/>
</dbReference>
<dbReference type="Gene3D" id="3.40.50.620">
    <property type="entry name" value="HUPs"/>
    <property type="match status" value="1"/>
</dbReference>
<organism evidence="12 13">
    <name type="scientific">Paenibacillus lignilyticus</name>
    <dbReference type="NCBI Taxonomy" id="1172615"/>
    <lineage>
        <taxon>Bacteria</taxon>
        <taxon>Bacillati</taxon>
        <taxon>Bacillota</taxon>
        <taxon>Bacilli</taxon>
        <taxon>Bacillales</taxon>
        <taxon>Paenibacillaceae</taxon>
        <taxon>Paenibacillus</taxon>
    </lineage>
</organism>
<proteinExistence type="inferred from homology"/>
<keyword evidence="6 8" id="KW-0030">Aminoacyl-tRNA synthetase</keyword>
<evidence type="ECO:0000256" key="7">
    <source>
        <dbReference type="ARBA" id="ARBA00049339"/>
    </source>
</evidence>
<dbReference type="InterPro" id="IPR008909">
    <property type="entry name" value="DALR_anticod-bd"/>
</dbReference>
<dbReference type="PANTHER" id="PTHR11956">
    <property type="entry name" value="ARGINYL-TRNA SYNTHETASE"/>
    <property type="match status" value="1"/>
</dbReference>
<evidence type="ECO:0000259" key="11">
    <source>
        <dbReference type="SMART" id="SM01016"/>
    </source>
</evidence>
<evidence type="ECO:0000313" key="13">
    <source>
        <dbReference type="Proteomes" id="UP000673394"/>
    </source>
</evidence>
<keyword evidence="3 8" id="KW-0547">Nucleotide-binding</keyword>
<evidence type="ECO:0000256" key="5">
    <source>
        <dbReference type="ARBA" id="ARBA00022917"/>
    </source>
</evidence>
<evidence type="ECO:0000256" key="9">
    <source>
        <dbReference type="RuleBase" id="RU363038"/>
    </source>
</evidence>
<evidence type="ECO:0000256" key="2">
    <source>
        <dbReference type="ARBA" id="ARBA00022598"/>
    </source>
</evidence>
<dbReference type="HAMAP" id="MF_00123">
    <property type="entry name" value="Arg_tRNA_synth"/>
    <property type="match status" value="1"/>
</dbReference>
<comment type="similarity">
    <text evidence="1 8 9">Belongs to the class-I aminoacyl-tRNA synthetase family.</text>
</comment>
<dbReference type="InterPro" id="IPR014729">
    <property type="entry name" value="Rossmann-like_a/b/a_fold"/>
</dbReference>
<comment type="caution">
    <text evidence="12">The sequence shown here is derived from an EMBL/GenBank/DDBJ whole genome shotgun (WGS) entry which is preliminary data.</text>
</comment>
<dbReference type="InterPro" id="IPR009080">
    <property type="entry name" value="tRNAsynth_Ia_anticodon-bd"/>
</dbReference>
<comment type="catalytic activity">
    <reaction evidence="7 8">
        <text>tRNA(Arg) + L-arginine + ATP = L-arginyl-tRNA(Arg) + AMP + diphosphate</text>
        <dbReference type="Rhea" id="RHEA:20301"/>
        <dbReference type="Rhea" id="RHEA-COMP:9658"/>
        <dbReference type="Rhea" id="RHEA-COMP:9673"/>
        <dbReference type="ChEBI" id="CHEBI:30616"/>
        <dbReference type="ChEBI" id="CHEBI:32682"/>
        <dbReference type="ChEBI" id="CHEBI:33019"/>
        <dbReference type="ChEBI" id="CHEBI:78442"/>
        <dbReference type="ChEBI" id="CHEBI:78513"/>
        <dbReference type="ChEBI" id="CHEBI:456215"/>
        <dbReference type="EC" id="6.1.1.19"/>
    </reaction>
</comment>
<keyword evidence="13" id="KW-1185">Reference proteome</keyword>
<dbReference type="EC" id="6.1.1.19" evidence="8"/>
<dbReference type="InterPro" id="IPR035684">
    <property type="entry name" value="ArgRS_core"/>
</dbReference>
<dbReference type="SUPFAM" id="SSF52374">
    <property type="entry name" value="Nucleotidylyl transferase"/>
    <property type="match status" value="1"/>
</dbReference>
<dbReference type="Pfam" id="PF00750">
    <property type="entry name" value="tRNA-synt_1d"/>
    <property type="match status" value="1"/>
</dbReference>
<protein>
    <recommendedName>
        <fullName evidence="8">Arginine--tRNA ligase</fullName>
        <ecNumber evidence="8">6.1.1.19</ecNumber>
    </recommendedName>
    <alternativeName>
        <fullName evidence="8">Arginyl-tRNA synthetase</fullName>
        <shortName evidence="8">ArgRS</shortName>
    </alternativeName>
</protein>
<evidence type="ECO:0000256" key="3">
    <source>
        <dbReference type="ARBA" id="ARBA00022741"/>
    </source>
</evidence>
<dbReference type="InterPro" id="IPR001278">
    <property type="entry name" value="Arg-tRNA-ligase"/>
</dbReference>
<keyword evidence="5 8" id="KW-0648">Protein biosynthesis</keyword>
<dbReference type="PRINTS" id="PR01038">
    <property type="entry name" value="TRNASYNTHARG"/>
</dbReference>
<evidence type="ECO:0000256" key="4">
    <source>
        <dbReference type="ARBA" id="ARBA00022840"/>
    </source>
</evidence>
<keyword evidence="2 8" id="KW-0436">Ligase</keyword>